<keyword evidence="3" id="KW-1185">Reference proteome</keyword>
<name>A0A1R1PZB2_ZANCU</name>
<evidence type="ECO:0000256" key="1">
    <source>
        <dbReference type="SAM" id="MobiDB-lite"/>
    </source>
</evidence>
<reference evidence="3" key="1">
    <citation type="submission" date="2017-01" db="EMBL/GenBank/DDBJ databases">
        <authorList>
            <person name="Wang Y."/>
            <person name="White M."/>
            <person name="Kvist S."/>
            <person name="Moncalvo J.-M."/>
        </authorList>
    </citation>
    <scope>NUCLEOTIDE SEQUENCE [LARGE SCALE GENOMIC DNA]</scope>
    <source>
        <strain evidence="3">COL-18-3</strain>
    </source>
</reference>
<feature type="compositionally biased region" description="Basic and acidic residues" evidence="1">
    <location>
        <begin position="1"/>
        <end position="33"/>
    </location>
</feature>
<organism evidence="2 3">
    <name type="scientific">Zancudomyces culisetae</name>
    <name type="common">Gut fungus</name>
    <name type="synonym">Smittium culisetae</name>
    <dbReference type="NCBI Taxonomy" id="1213189"/>
    <lineage>
        <taxon>Eukaryota</taxon>
        <taxon>Fungi</taxon>
        <taxon>Fungi incertae sedis</taxon>
        <taxon>Zoopagomycota</taxon>
        <taxon>Kickxellomycotina</taxon>
        <taxon>Harpellomycetes</taxon>
        <taxon>Harpellales</taxon>
        <taxon>Legeriomycetaceae</taxon>
        <taxon>Zancudomyces</taxon>
    </lineage>
</organism>
<sequence length="249" mass="27593">MDSKTKSTTKKKSESENILLERIERSNGGEDGVHSQSNNVGSSQKMKNSGGMGQDQPNDSVGIEIGTLDSTLHQKTENSAEQDTSEARNADIREDIPVDSVINLPTPCSEANTSTSTPTSEPGPFPSLFSQFRYIIANFSNRFSDIPRRSKILIRAMGDIEHHFVFFWKYVVIYIKIVLHNIQTRVLSIGNTDSAKLYDVFYTSNTAALFGILFPPCAAIYKPICGCPDANFGCNTERNRFHKGSQVQT</sequence>
<feature type="compositionally biased region" description="Basic and acidic residues" evidence="1">
    <location>
        <begin position="85"/>
        <end position="96"/>
    </location>
</feature>
<dbReference type="Proteomes" id="UP000188320">
    <property type="component" value="Unassembled WGS sequence"/>
</dbReference>
<dbReference type="AlphaFoldDB" id="A0A1R1PZB2"/>
<protein>
    <submittedName>
        <fullName evidence="2">Uncharacterized protein</fullName>
    </submittedName>
</protein>
<feature type="compositionally biased region" description="Polar residues" evidence="1">
    <location>
        <begin position="34"/>
        <end position="47"/>
    </location>
</feature>
<evidence type="ECO:0000313" key="2">
    <source>
        <dbReference type="EMBL" id="OMH86284.1"/>
    </source>
</evidence>
<evidence type="ECO:0000313" key="3">
    <source>
        <dbReference type="Proteomes" id="UP000188320"/>
    </source>
</evidence>
<feature type="region of interest" description="Disordered" evidence="1">
    <location>
        <begin position="1"/>
        <end position="124"/>
    </location>
</feature>
<gene>
    <name evidence="2" type="ORF">AX774_g176</name>
</gene>
<proteinExistence type="predicted"/>
<feature type="compositionally biased region" description="Low complexity" evidence="1">
    <location>
        <begin position="113"/>
        <end position="122"/>
    </location>
</feature>
<dbReference type="EMBL" id="LSSK01000009">
    <property type="protein sequence ID" value="OMH86284.1"/>
    <property type="molecule type" value="Genomic_DNA"/>
</dbReference>
<accession>A0A1R1PZB2</accession>
<comment type="caution">
    <text evidence="2">The sequence shown here is derived from an EMBL/GenBank/DDBJ whole genome shotgun (WGS) entry which is preliminary data.</text>
</comment>